<organism evidence="1 2">
    <name type="scientific">Cryptolaemus montrouzieri</name>
    <dbReference type="NCBI Taxonomy" id="559131"/>
    <lineage>
        <taxon>Eukaryota</taxon>
        <taxon>Metazoa</taxon>
        <taxon>Ecdysozoa</taxon>
        <taxon>Arthropoda</taxon>
        <taxon>Hexapoda</taxon>
        <taxon>Insecta</taxon>
        <taxon>Pterygota</taxon>
        <taxon>Neoptera</taxon>
        <taxon>Endopterygota</taxon>
        <taxon>Coleoptera</taxon>
        <taxon>Polyphaga</taxon>
        <taxon>Cucujiformia</taxon>
        <taxon>Coccinelloidea</taxon>
        <taxon>Coccinellidae</taxon>
        <taxon>Scymninae</taxon>
        <taxon>Scymnini</taxon>
        <taxon>Cryptolaemus</taxon>
    </lineage>
</organism>
<protein>
    <submittedName>
        <fullName evidence="1">Uncharacterized protein</fullName>
    </submittedName>
</protein>
<evidence type="ECO:0000313" key="1">
    <source>
        <dbReference type="EMBL" id="KAL3276430.1"/>
    </source>
</evidence>
<gene>
    <name evidence="1" type="ORF">HHI36_011814</name>
</gene>
<proteinExistence type="predicted"/>
<dbReference type="EMBL" id="JABFTP020000103">
    <property type="protein sequence ID" value="KAL3276430.1"/>
    <property type="molecule type" value="Genomic_DNA"/>
</dbReference>
<evidence type="ECO:0000313" key="2">
    <source>
        <dbReference type="Proteomes" id="UP001516400"/>
    </source>
</evidence>
<comment type="caution">
    <text evidence="1">The sequence shown here is derived from an EMBL/GenBank/DDBJ whole genome shotgun (WGS) entry which is preliminary data.</text>
</comment>
<reference evidence="1 2" key="1">
    <citation type="journal article" date="2021" name="BMC Biol.">
        <title>Horizontally acquired antibacterial genes associated with adaptive radiation of ladybird beetles.</title>
        <authorList>
            <person name="Li H.S."/>
            <person name="Tang X.F."/>
            <person name="Huang Y.H."/>
            <person name="Xu Z.Y."/>
            <person name="Chen M.L."/>
            <person name="Du X.Y."/>
            <person name="Qiu B.Y."/>
            <person name="Chen P.T."/>
            <person name="Zhang W."/>
            <person name="Slipinski A."/>
            <person name="Escalona H.E."/>
            <person name="Waterhouse R.M."/>
            <person name="Zwick A."/>
            <person name="Pang H."/>
        </authorList>
    </citation>
    <scope>NUCLEOTIDE SEQUENCE [LARGE SCALE GENOMIC DNA]</scope>
    <source>
        <strain evidence="1">SYSU2018</strain>
    </source>
</reference>
<name>A0ABD2ND41_9CUCU</name>
<accession>A0ABD2ND41</accession>
<sequence length="140" mass="16706">MSSGCDFSKILPNLRDNRKRLIWSGERAHDTTNLRPLNVAKFFPAHKRRRHPRKAISYQMVEETLLDCLNLSRNSNKMKRISHTILQYFTYVVFNQIKNNYYKNLSKMQECGCGKSHRDSTVLYLHRKYSYDFYLRHGGK</sequence>
<keyword evidence="2" id="KW-1185">Reference proteome</keyword>
<dbReference type="Proteomes" id="UP001516400">
    <property type="component" value="Unassembled WGS sequence"/>
</dbReference>
<feature type="non-terminal residue" evidence="1">
    <location>
        <position position="140"/>
    </location>
</feature>
<dbReference type="AlphaFoldDB" id="A0ABD2ND41"/>